<dbReference type="PANTHER" id="PTHR45911">
    <property type="entry name" value="C2 DOMAIN-CONTAINING PROTEIN"/>
    <property type="match status" value="1"/>
</dbReference>
<dbReference type="CDD" id="cd00051">
    <property type="entry name" value="EFh"/>
    <property type="match status" value="1"/>
</dbReference>
<organism evidence="6 7">
    <name type="scientific">Tritrichomonas musculus</name>
    <dbReference type="NCBI Taxonomy" id="1915356"/>
    <lineage>
        <taxon>Eukaryota</taxon>
        <taxon>Metamonada</taxon>
        <taxon>Parabasalia</taxon>
        <taxon>Tritrichomonadida</taxon>
        <taxon>Tritrichomonadidae</taxon>
        <taxon>Tritrichomonas</taxon>
    </lineage>
</organism>
<dbReference type="PANTHER" id="PTHR45911:SF4">
    <property type="entry name" value="MULTIPLE C2 AND TRANSMEMBRANE DOMAIN-CONTAINING PROTEIN"/>
    <property type="match status" value="1"/>
</dbReference>
<dbReference type="InterPro" id="IPR035892">
    <property type="entry name" value="C2_domain_sf"/>
</dbReference>
<feature type="domain" description="EF-hand" evidence="5">
    <location>
        <begin position="262"/>
        <end position="297"/>
    </location>
</feature>
<sequence length="352" mass="40754">MILHIKVIEAKDVPKMDVVGYSDPYVKFTYDKGPGTYQTRYIEQTLTPVWNEEFHIAILDKKEGLIKAFLYDFDKVSNDDLISTKDFPINSFQIGKVVDNWYEFVAAPKAKKPGCVHLVFHLALPSQTPFCEDRTAVTNAVFCKLRSESFTPEQLQNFQNIFKQVDSDHDGSISLSETREFFDKIGINPVLAPVAFVLSNKDADSNISYSDLEPFYKYLSDIEDEPINVYRTLFHKFDRDNSGYLDQKEVRNLIYFFGGNEWGENDAQRFIQSHDEDNDGKLNFEEVCYLLDNVLSRKKDLVIKEKQVRNNTLESQLEDTLSLIAELKEESIQMHKKLELAESKLKLLKENH</sequence>
<dbReference type="CDD" id="cd00030">
    <property type="entry name" value="C2"/>
    <property type="match status" value="1"/>
</dbReference>
<dbReference type="Gene3D" id="2.60.40.150">
    <property type="entry name" value="C2 domain"/>
    <property type="match status" value="1"/>
</dbReference>
<name>A0ABR2HV71_9EUKA</name>
<dbReference type="PROSITE" id="PS50222">
    <property type="entry name" value="EF_HAND_2"/>
    <property type="match status" value="3"/>
</dbReference>
<keyword evidence="1" id="KW-0479">Metal-binding</keyword>
<dbReference type="Pfam" id="PF13202">
    <property type="entry name" value="EF-hand_5"/>
    <property type="match status" value="1"/>
</dbReference>
<proteinExistence type="predicted"/>
<dbReference type="Gene3D" id="1.10.238.10">
    <property type="entry name" value="EF-hand"/>
    <property type="match status" value="2"/>
</dbReference>
<evidence type="ECO:0000256" key="1">
    <source>
        <dbReference type="ARBA" id="ARBA00022723"/>
    </source>
</evidence>
<feature type="coiled-coil region" evidence="3">
    <location>
        <begin position="310"/>
        <end position="344"/>
    </location>
</feature>
<feature type="domain" description="C2" evidence="4">
    <location>
        <begin position="1"/>
        <end position="102"/>
    </location>
</feature>
<reference evidence="6 7" key="1">
    <citation type="submission" date="2024-04" db="EMBL/GenBank/DDBJ databases">
        <title>Tritrichomonas musculus Genome.</title>
        <authorList>
            <person name="Alves-Ferreira E."/>
            <person name="Grigg M."/>
            <person name="Lorenzi H."/>
            <person name="Galac M."/>
        </authorList>
    </citation>
    <scope>NUCLEOTIDE SEQUENCE [LARGE SCALE GENOMIC DNA]</scope>
    <source>
        <strain evidence="6 7">EAF2021</strain>
    </source>
</reference>
<dbReference type="SUPFAM" id="SSF47473">
    <property type="entry name" value="EF-hand"/>
    <property type="match status" value="1"/>
</dbReference>
<dbReference type="SUPFAM" id="SSF49562">
    <property type="entry name" value="C2 domain (Calcium/lipid-binding domain, CaLB)"/>
    <property type="match status" value="1"/>
</dbReference>
<comment type="caution">
    <text evidence="6">The sequence shown here is derived from an EMBL/GenBank/DDBJ whole genome shotgun (WGS) entry which is preliminary data.</text>
</comment>
<evidence type="ECO:0000256" key="3">
    <source>
        <dbReference type="SAM" id="Coils"/>
    </source>
</evidence>
<dbReference type="InterPro" id="IPR018247">
    <property type="entry name" value="EF_Hand_1_Ca_BS"/>
</dbReference>
<dbReference type="SMART" id="SM00054">
    <property type="entry name" value="EFh"/>
    <property type="match status" value="3"/>
</dbReference>
<feature type="domain" description="EF-hand" evidence="5">
    <location>
        <begin position="225"/>
        <end position="260"/>
    </location>
</feature>
<evidence type="ECO:0000313" key="7">
    <source>
        <dbReference type="Proteomes" id="UP001470230"/>
    </source>
</evidence>
<dbReference type="Proteomes" id="UP001470230">
    <property type="component" value="Unassembled WGS sequence"/>
</dbReference>
<evidence type="ECO:0000259" key="5">
    <source>
        <dbReference type="PROSITE" id="PS50222"/>
    </source>
</evidence>
<dbReference type="EMBL" id="JAPFFF010000023">
    <property type="protein sequence ID" value="KAK8852917.1"/>
    <property type="molecule type" value="Genomic_DNA"/>
</dbReference>
<evidence type="ECO:0000256" key="2">
    <source>
        <dbReference type="ARBA" id="ARBA00022837"/>
    </source>
</evidence>
<gene>
    <name evidence="6" type="ORF">M9Y10_017911</name>
</gene>
<dbReference type="InterPro" id="IPR011992">
    <property type="entry name" value="EF-hand-dom_pair"/>
</dbReference>
<evidence type="ECO:0000313" key="6">
    <source>
        <dbReference type="EMBL" id="KAK8852917.1"/>
    </source>
</evidence>
<dbReference type="PROSITE" id="PS00018">
    <property type="entry name" value="EF_HAND_1"/>
    <property type="match status" value="2"/>
</dbReference>
<protein>
    <submittedName>
        <fullName evidence="6">Protein Aster-C</fullName>
    </submittedName>
</protein>
<dbReference type="PROSITE" id="PS50004">
    <property type="entry name" value="C2"/>
    <property type="match status" value="1"/>
</dbReference>
<feature type="domain" description="EF-hand" evidence="5">
    <location>
        <begin position="153"/>
        <end position="188"/>
    </location>
</feature>
<dbReference type="InterPro" id="IPR002048">
    <property type="entry name" value="EF_hand_dom"/>
</dbReference>
<keyword evidence="7" id="KW-1185">Reference proteome</keyword>
<accession>A0ABR2HV71</accession>
<dbReference type="Pfam" id="PF00168">
    <property type="entry name" value="C2"/>
    <property type="match status" value="1"/>
</dbReference>
<dbReference type="InterPro" id="IPR000008">
    <property type="entry name" value="C2_dom"/>
</dbReference>
<dbReference type="SMART" id="SM00239">
    <property type="entry name" value="C2"/>
    <property type="match status" value="1"/>
</dbReference>
<dbReference type="Pfam" id="PF13499">
    <property type="entry name" value="EF-hand_7"/>
    <property type="match status" value="1"/>
</dbReference>
<keyword evidence="3" id="KW-0175">Coiled coil</keyword>
<evidence type="ECO:0000259" key="4">
    <source>
        <dbReference type="PROSITE" id="PS50004"/>
    </source>
</evidence>
<keyword evidence="2" id="KW-0106">Calcium</keyword>